<evidence type="ECO:0000256" key="7">
    <source>
        <dbReference type="ARBA" id="ARBA00023601"/>
    </source>
</evidence>
<dbReference type="InterPro" id="IPR023885">
    <property type="entry name" value="4Fe4S-binding_SPASM_dom"/>
</dbReference>
<dbReference type="InterPro" id="IPR007197">
    <property type="entry name" value="rSAM"/>
</dbReference>
<dbReference type="NCBIfam" id="TIGR04085">
    <property type="entry name" value="rSAM_more_4Fe4S"/>
    <property type="match status" value="1"/>
</dbReference>
<proteinExistence type="inferred from homology"/>
<dbReference type="OrthoDB" id="1737006at2"/>
<comment type="caution">
    <text evidence="8">The sequence shown here is derived from an EMBL/GenBank/DDBJ whole genome shotgun (WGS) entry which is preliminary data.</text>
</comment>
<dbReference type="SFLD" id="SFLDS00029">
    <property type="entry name" value="Radical_SAM"/>
    <property type="match status" value="1"/>
</dbReference>
<dbReference type="CDD" id="cd01335">
    <property type="entry name" value="Radical_SAM"/>
    <property type="match status" value="1"/>
</dbReference>
<dbReference type="InterPro" id="IPR000385">
    <property type="entry name" value="MoaA_NifB_PqqE_Fe-S-bd_CS"/>
</dbReference>
<dbReference type="eggNOG" id="COG0641">
    <property type="taxonomic scope" value="Bacteria"/>
</dbReference>
<evidence type="ECO:0000256" key="5">
    <source>
        <dbReference type="ARBA" id="ARBA00023004"/>
    </source>
</evidence>
<dbReference type="InterPro" id="IPR058240">
    <property type="entry name" value="rSAM_sf"/>
</dbReference>
<organism evidence="8 9">
    <name type="scientific">Ruminiclostridium papyrosolvens DSM 2782</name>
    <dbReference type="NCBI Taxonomy" id="588581"/>
    <lineage>
        <taxon>Bacteria</taxon>
        <taxon>Bacillati</taxon>
        <taxon>Bacillota</taxon>
        <taxon>Clostridia</taxon>
        <taxon>Eubacteriales</taxon>
        <taxon>Oscillospiraceae</taxon>
        <taxon>Ruminiclostridium</taxon>
    </lineage>
</organism>
<dbReference type="SUPFAM" id="SSF102114">
    <property type="entry name" value="Radical SAM enzymes"/>
    <property type="match status" value="1"/>
</dbReference>
<dbReference type="SFLD" id="SFLDG01386">
    <property type="entry name" value="main_SPASM_domain-containing"/>
    <property type="match status" value="1"/>
</dbReference>
<dbReference type="InterPro" id="IPR026401">
    <property type="entry name" value="CXXX_matur"/>
</dbReference>
<keyword evidence="4" id="KW-0479">Metal-binding</keyword>
<sequence length="723" mass="83369">MLEKKYTLGKGIDAWGRERALTVTFIITEDCNLRCKYCYIVHKRSNSKMEFDTAKQAVDCLLTSMEKRKSEPVIIEFIGGEPLIEVELIDRVCDYFKIRAYELGHDWYWNYRFSITTNGVNYGDASVQNFIKKNLNKLSITMTVDGTKEKHDMQRVFPNGDGSYNIISSNFDLYLSQFAKATKVTFASPDLHLLKDSIVHLWEIGFTDISANVIFEDGWSEGDDVIYEEQLKSLADYVLENELFDKYKCTLFDDTLGSYQVEPDLAMTSCGAGKMLAIGTDGTMYPCNRYAPYSLNKKEPIKFGDVKNGIDMEKVRPFMLATFSNQSDQECLNCEVAVGCGFCQGLCYDESELGTNFYRTKYICKMHKARVRANDYYFSRLYNRYKIARSMVREQKRLYFLLADDFVDYCSYHNISEKNKIMDDRQILEGLEYARRNFFVPYFVHSKSEFSFTNKPVYGKYLITHILPANFIEESSDLECLPVFDKDNIDSVVCGNQKMGNCMLNVMCNDIRNLSVYVKKVFAVLNTSPYRINLNIQEIDKNFDENEYIAQLAIIKDLIGYYFDKGIICEVSLITDLPHLLEHANCKAGDRSFVYAPDGNIYPCSAFYSLGTDGIPSHSLKDASLYNNSSHLFKSKNHPLCANCDAYQCMNCIYINKKYTNEVNVSPSFQCRKSNIERGITQQLQTERGTIDAMAMHDYLDPINEYFNKAHHHNELGYYSYKK</sequence>
<dbReference type="SFLD" id="SFLDG01384">
    <property type="entry name" value="thioether_bond_formation_requi"/>
    <property type="match status" value="1"/>
</dbReference>
<comment type="similarity">
    <text evidence="7">Belongs to the radical SAM superfamily. Anaerobic sulfatase-maturating enzyme family.</text>
</comment>
<comment type="cofactor">
    <cofactor evidence="1">
        <name>[4Fe-4S] cluster</name>
        <dbReference type="ChEBI" id="CHEBI:49883"/>
    </cofactor>
</comment>
<dbReference type="EMBL" id="ACXX02000010">
    <property type="protein sequence ID" value="EGD46912.1"/>
    <property type="molecule type" value="Genomic_DNA"/>
</dbReference>
<evidence type="ECO:0000256" key="6">
    <source>
        <dbReference type="ARBA" id="ARBA00023014"/>
    </source>
</evidence>
<dbReference type="PANTHER" id="PTHR43273:SF3">
    <property type="entry name" value="ANAEROBIC SULFATASE-MATURATING ENZYME HOMOLOG ASLB-RELATED"/>
    <property type="match status" value="1"/>
</dbReference>
<dbReference type="NCBIfam" id="TIGR04115">
    <property type="entry name" value="rSAM_Cxxx_rpt"/>
    <property type="match status" value="1"/>
</dbReference>
<dbReference type="AlphaFoldDB" id="F1TEX4"/>
<keyword evidence="2" id="KW-0004">4Fe-4S</keyword>
<protein>
    <submittedName>
        <fullName evidence="8">Radical SAM domain protein</fullName>
    </submittedName>
</protein>
<dbReference type="InterPro" id="IPR013785">
    <property type="entry name" value="Aldolase_TIM"/>
</dbReference>
<gene>
    <name evidence="8" type="ORF">Cpap_1107</name>
</gene>
<keyword evidence="5" id="KW-0408">Iron</keyword>
<dbReference type="GO" id="GO:0046872">
    <property type="term" value="F:metal ion binding"/>
    <property type="evidence" value="ECO:0007669"/>
    <property type="project" value="UniProtKB-KW"/>
</dbReference>
<dbReference type="GO" id="GO:0051539">
    <property type="term" value="F:4 iron, 4 sulfur cluster binding"/>
    <property type="evidence" value="ECO:0007669"/>
    <property type="project" value="UniProtKB-KW"/>
</dbReference>
<dbReference type="RefSeq" id="WP_004620419.1">
    <property type="nucleotide sequence ID" value="NZ_ACXX02000010.1"/>
</dbReference>
<dbReference type="InterPro" id="IPR023867">
    <property type="entry name" value="Sulphatase_maturase_rSAM"/>
</dbReference>
<reference evidence="8" key="2">
    <citation type="submission" date="2011-01" db="EMBL/GenBank/DDBJ databases">
        <title>The Non-contiguous Finished genome of Clostridium papyrosolvens.</title>
        <authorList>
            <person name="Lucas S."/>
            <person name="Copeland A."/>
            <person name="Lapidus A."/>
            <person name="Cheng J.-F."/>
            <person name="Goodwin L."/>
            <person name="Pitluck S."/>
            <person name="Misra M."/>
            <person name="Chertkov O."/>
            <person name="Detter J.C."/>
            <person name="Han C."/>
            <person name="Tapia R."/>
            <person name="Land M."/>
            <person name="Hauser L."/>
            <person name="Kyrpides N."/>
            <person name="Ivanova N."/>
            <person name="Pagani I."/>
            <person name="Mouttaki H."/>
            <person name="He Z."/>
            <person name="Zhou J."/>
            <person name="Hemme C.L."/>
            <person name="Woyke T."/>
        </authorList>
    </citation>
    <scope>NUCLEOTIDE SEQUENCE [LARGE SCALE GENOMIC DNA]</scope>
    <source>
        <strain evidence="8">DSM 2782</strain>
    </source>
</reference>
<keyword evidence="6" id="KW-0411">Iron-sulfur</keyword>
<dbReference type="GO" id="GO:0016491">
    <property type="term" value="F:oxidoreductase activity"/>
    <property type="evidence" value="ECO:0007669"/>
    <property type="project" value="InterPro"/>
</dbReference>
<dbReference type="Gene3D" id="3.20.20.70">
    <property type="entry name" value="Aldolase class I"/>
    <property type="match status" value="1"/>
</dbReference>
<evidence type="ECO:0000313" key="8">
    <source>
        <dbReference type="EMBL" id="EGD46912.1"/>
    </source>
</evidence>
<dbReference type="STRING" id="588581.Cpap_1107"/>
<name>F1TEX4_9FIRM</name>
<evidence type="ECO:0000256" key="2">
    <source>
        <dbReference type="ARBA" id="ARBA00022485"/>
    </source>
</evidence>
<evidence type="ECO:0000256" key="1">
    <source>
        <dbReference type="ARBA" id="ARBA00001966"/>
    </source>
</evidence>
<reference evidence="8" key="1">
    <citation type="submission" date="2009-07" db="EMBL/GenBank/DDBJ databases">
        <authorList>
            <consortium name="US DOE Joint Genome Institute (JGI-PGF)"/>
            <person name="Lucas S."/>
            <person name="Copeland A."/>
            <person name="Lapidus A."/>
            <person name="Glavina del Rio T."/>
            <person name="Tice H."/>
            <person name="Bruce D."/>
            <person name="Goodwin L."/>
            <person name="Pitluck S."/>
            <person name="Larimer F."/>
            <person name="Land M.L."/>
            <person name="Mouttaki H."/>
            <person name="He Z."/>
            <person name="Zhou J."/>
            <person name="Hemme C.L."/>
        </authorList>
    </citation>
    <scope>NUCLEOTIDE SEQUENCE [LARGE SCALE GENOMIC DNA]</scope>
    <source>
        <strain evidence="8">DSM 2782</strain>
    </source>
</reference>
<evidence type="ECO:0000313" key="9">
    <source>
        <dbReference type="Proteomes" id="UP000003860"/>
    </source>
</evidence>
<keyword evidence="3" id="KW-0949">S-adenosyl-L-methionine</keyword>
<dbReference type="NCBIfam" id="TIGR04119">
    <property type="entry name" value="CXXX_matur"/>
    <property type="match status" value="1"/>
</dbReference>
<dbReference type="Pfam" id="PF13353">
    <property type="entry name" value="Fer4_12"/>
    <property type="match status" value="1"/>
</dbReference>
<dbReference type="Proteomes" id="UP000003860">
    <property type="component" value="Unassembled WGS sequence"/>
</dbReference>
<dbReference type="SFLD" id="SFLDG01067">
    <property type="entry name" value="SPASM/twitch_domain_containing"/>
    <property type="match status" value="1"/>
</dbReference>
<dbReference type="PANTHER" id="PTHR43273">
    <property type="entry name" value="ANAEROBIC SULFATASE-MATURATING ENZYME HOMOLOG ASLB-RELATED"/>
    <property type="match status" value="1"/>
</dbReference>
<accession>F1TEX4</accession>
<keyword evidence="9" id="KW-1185">Reference proteome</keyword>
<evidence type="ECO:0000256" key="3">
    <source>
        <dbReference type="ARBA" id="ARBA00022691"/>
    </source>
</evidence>
<dbReference type="PROSITE" id="PS01305">
    <property type="entry name" value="MOAA_NIFB_PQQE"/>
    <property type="match status" value="1"/>
</dbReference>
<dbReference type="InterPro" id="IPR026412">
    <property type="entry name" value="rSAM_Cxxx_rpt"/>
</dbReference>
<evidence type="ECO:0000256" key="4">
    <source>
        <dbReference type="ARBA" id="ARBA00022723"/>
    </source>
</evidence>